<dbReference type="AlphaFoldDB" id="F6D9M0"/>
<evidence type="ECO:0000256" key="4">
    <source>
        <dbReference type="ARBA" id="ARBA00022692"/>
    </source>
</evidence>
<dbReference type="HOGENOM" id="CLU_064041_1_1_6"/>
<keyword evidence="1" id="KW-1003">Cell membrane</keyword>
<keyword evidence="11" id="KW-1185">Reference proteome</keyword>
<gene>
    <name evidence="10" type="ordered locus">Thicy_0201</name>
</gene>
<evidence type="ECO:0000256" key="1">
    <source>
        <dbReference type="ARBA" id="ARBA00022475"/>
    </source>
</evidence>
<protein>
    <submittedName>
        <fullName evidence="10">Polypeptide-transport-associated domain protein FtsQ-type</fullName>
    </submittedName>
</protein>
<feature type="domain" description="Cell division protein FtsQ/DivIB C-terminal" evidence="8">
    <location>
        <begin position="104"/>
        <end position="216"/>
    </location>
</feature>
<dbReference type="STRING" id="717773.Thicy_0201"/>
<keyword evidence="5 7" id="KW-1133">Transmembrane helix</keyword>
<dbReference type="KEGG" id="tcy:Thicy_0201"/>
<evidence type="ECO:0000256" key="3">
    <source>
        <dbReference type="ARBA" id="ARBA00022618"/>
    </source>
</evidence>
<evidence type="ECO:0000256" key="2">
    <source>
        <dbReference type="ARBA" id="ARBA00022519"/>
    </source>
</evidence>
<dbReference type="Pfam" id="PF08478">
    <property type="entry name" value="POTRA_1"/>
    <property type="match status" value="1"/>
</dbReference>
<dbReference type="InterPro" id="IPR005548">
    <property type="entry name" value="Cell_div_FtsQ/DivIB_C"/>
</dbReference>
<evidence type="ECO:0000259" key="9">
    <source>
        <dbReference type="Pfam" id="PF08478"/>
    </source>
</evidence>
<sequence length="243" mass="27962">MQQTWLKFGLVSLLVALVVVWTILMMKPEQNATMSYKITTPLQKVTLDDVEDLIWPYLVSGFWEADLVSLQRDLQAQPWIESAQVSRVWPNQLVLTLDEREPIARWGTTALIDRNGFVFEPNDVAGFEHLVLLQAHDLQARAMLRHWHQVQEIMSPKDWRVTELTWFADDVLHIQVDVGHQLYVTASDKDLLLRRFVNAWPKLGSSALVTQGVGRAVIKPDKMWQIDLRYSNGIALKPLNNVD</sequence>
<evidence type="ECO:0000259" key="8">
    <source>
        <dbReference type="Pfam" id="PF03799"/>
    </source>
</evidence>
<dbReference type="GO" id="GO:0090529">
    <property type="term" value="P:cell septum assembly"/>
    <property type="evidence" value="ECO:0007669"/>
    <property type="project" value="InterPro"/>
</dbReference>
<accession>F6D9M0</accession>
<name>F6D9M0_THICA</name>
<dbReference type="EMBL" id="CP002776">
    <property type="protein sequence ID" value="AEG30977.1"/>
    <property type="molecule type" value="Genomic_DNA"/>
</dbReference>
<keyword evidence="6" id="KW-0131">Cell cycle</keyword>
<dbReference type="Pfam" id="PF03799">
    <property type="entry name" value="FtsQ_DivIB_C"/>
    <property type="match status" value="1"/>
</dbReference>
<reference evidence="10 11" key="1">
    <citation type="submission" date="2011-05" db="EMBL/GenBank/DDBJ databases">
        <title>Complete sequence of Thioalkalimicrobium cyclicum ALM1.</title>
        <authorList>
            <consortium name="US DOE Joint Genome Institute"/>
            <person name="Lucas S."/>
            <person name="Han J."/>
            <person name="Lapidus A."/>
            <person name="Cheng J.-F."/>
            <person name="Goodwin L."/>
            <person name="Pitluck S."/>
            <person name="Peters L."/>
            <person name="Mikhailova N."/>
            <person name="Davenport K."/>
            <person name="Han C."/>
            <person name="Tapia R."/>
            <person name="Land M."/>
            <person name="Hauser L."/>
            <person name="Kyrpides N."/>
            <person name="Ivanova N."/>
            <person name="Pagani I."/>
            <person name="Kappler U."/>
            <person name="Woyke T."/>
        </authorList>
    </citation>
    <scope>NUCLEOTIDE SEQUENCE [LARGE SCALE GENOMIC DNA]</scope>
    <source>
        <strain evidence="11">DSM 14477 / JCM 11371 / ALM1</strain>
    </source>
</reference>
<evidence type="ECO:0000256" key="5">
    <source>
        <dbReference type="ARBA" id="ARBA00022989"/>
    </source>
</evidence>
<feature type="transmembrane region" description="Helical" evidence="7">
    <location>
        <begin position="6"/>
        <end position="26"/>
    </location>
</feature>
<dbReference type="Proteomes" id="UP000009232">
    <property type="component" value="Chromosome"/>
</dbReference>
<dbReference type="PANTHER" id="PTHR35851">
    <property type="entry name" value="CELL DIVISION PROTEIN FTSQ"/>
    <property type="match status" value="1"/>
</dbReference>
<dbReference type="InterPro" id="IPR013685">
    <property type="entry name" value="POTRA_FtsQ_type"/>
</dbReference>
<dbReference type="Gene3D" id="3.40.50.11690">
    <property type="entry name" value="Cell division protein FtsQ/DivIB"/>
    <property type="match status" value="1"/>
</dbReference>
<evidence type="ECO:0000313" key="10">
    <source>
        <dbReference type="EMBL" id="AEG30977.1"/>
    </source>
</evidence>
<keyword evidence="4 7" id="KW-0812">Transmembrane</keyword>
<feature type="domain" description="POTRA" evidence="9">
    <location>
        <begin position="42"/>
        <end position="100"/>
    </location>
</feature>
<dbReference type="eggNOG" id="COG1589">
    <property type="taxonomic scope" value="Bacteria"/>
</dbReference>
<keyword evidence="2" id="KW-0997">Cell inner membrane</keyword>
<organism evidence="10 11">
    <name type="scientific">Thiomicrospira cyclica (strain DSM 14477 / JCM 11371 / ALM1)</name>
    <name type="common">Thioalkalimicrobium cyclicum</name>
    <dbReference type="NCBI Taxonomy" id="717773"/>
    <lineage>
        <taxon>Bacteria</taxon>
        <taxon>Pseudomonadati</taxon>
        <taxon>Pseudomonadota</taxon>
        <taxon>Gammaproteobacteria</taxon>
        <taxon>Thiotrichales</taxon>
        <taxon>Piscirickettsiaceae</taxon>
        <taxon>Thiomicrospira</taxon>
    </lineage>
</organism>
<keyword evidence="3" id="KW-0132">Cell division</keyword>
<dbReference type="InterPro" id="IPR045335">
    <property type="entry name" value="FtsQ_C_sf"/>
</dbReference>
<evidence type="ECO:0000256" key="7">
    <source>
        <dbReference type="SAM" id="Phobius"/>
    </source>
</evidence>
<keyword evidence="7" id="KW-0472">Membrane</keyword>
<dbReference type="InterPro" id="IPR026579">
    <property type="entry name" value="FtsQ"/>
</dbReference>
<dbReference type="PANTHER" id="PTHR35851:SF1">
    <property type="entry name" value="CELL DIVISION PROTEIN FTSQ"/>
    <property type="match status" value="1"/>
</dbReference>
<proteinExistence type="predicted"/>
<dbReference type="OrthoDB" id="9790370at2"/>
<dbReference type="Gene3D" id="3.10.20.310">
    <property type="entry name" value="membrane protein fhac"/>
    <property type="match status" value="1"/>
</dbReference>
<dbReference type="RefSeq" id="WP_013834760.1">
    <property type="nucleotide sequence ID" value="NC_015581.1"/>
</dbReference>
<evidence type="ECO:0000313" key="11">
    <source>
        <dbReference type="Proteomes" id="UP000009232"/>
    </source>
</evidence>
<evidence type="ECO:0000256" key="6">
    <source>
        <dbReference type="ARBA" id="ARBA00023306"/>
    </source>
</evidence>